<evidence type="ECO:0000313" key="3">
    <source>
        <dbReference type="Proteomes" id="UP000244168"/>
    </source>
</evidence>
<dbReference type="RefSeq" id="WP_107829159.1">
    <property type="nucleotide sequence ID" value="NZ_CP160205.1"/>
</dbReference>
<accession>A0A2T5J869</accession>
<name>A0A2T5J869_9SPHI</name>
<dbReference type="AlphaFoldDB" id="A0A2T5J869"/>
<dbReference type="EMBL" id="QAOQ01000005">
    <property type="protein sequence ID" value="PTQ95658.1"/>
    <property type="molecule type" value="Genomic_DNA"/>
</dbReference>
<organism evidence="2 3">
    <name type="scientific">Mucilaginibacter yixingensis</name>
    <dbReference type="NCBI Taxonomy" id="1295612"/>
    <lineage>
        <taxon>Bacteria</taxon>
        <taxon>Pseudomonadati</taxon>
        <taxon>Bacteroidota</taxon>
        <taxon>Sphingobacteriia</taxon>
        <taxon>Sphingobacteriales</taxon>
        <taxon>Sphingobacteriaceae</taxon>
        <taxon>Mucilaginibacter</taxon>
    </lineage>
</organism>
<gene>
    <name evidence="2" type="ORF">C8P68_105163</name>
</gene>
<feature type="region of interest" description="Disordered" evidence="1">
    <location>
        <begin position="131"/>
        <end position="152"/>
    </location>
</feature>
<sequence>MKKLITLKPGFELIFALSIMAIFVLPAVVCGQGKYNKKMSIIIQNGDTTVNGKKLKDLSPEERKEALGVFDQDNSRPHWRRSGRDNAFGFRGDSAQNYQFKIDTNGTMLTDRSGRLPEMMRRMMPDMQNFGAPRWEMRTPGGSEMNDRRSPRRNRLDVQEFNFSNTDKNGVYTSISFRVGRANPEDTKRIAKTEKNDLELDDLTLTPEFTSGKTLLNFSLTEKAPAEVTFTNDEGKPLWTAKANSSFTKSFMMPTNGYYYLVVKQGGKVAVKRVVKE</sequence>
<comment type="caution">
    <text evidence="2">The sequence shown here is derived from an EMBL/GenBank/DDBJ whole genome shotgun (WGS) entry which is preliminary data.</text>
</comment>
<protein>
    <submittedName>
        <fullName evidence="2">Putative secreted protein (Por secretion system target)</fullName>
    </submittedName>
</protein>
<dbReference type="OrthoDB" id="761796at2"/>
<evidence type="ECO:0000256" key="1">
    <source>
        <dbReference type="SAM" id="MobiDB-lite"/>
    </source>
</evidence>
<dbReference type="Proteomes" id="UP000244168">
    <property type="component" value="Unassembled WGS sequence"/>
</dbReference>
<keyword evidence="3" id="KW-1185">Reference proteome</keyword>
<proteinExistence type="predicted"/>
<reference evidence="2 3" key="1">
    <citation type="submission" date="2018-04" db="EMBL/GenBank/DDBJ databases">
        <title>Genomic Encyclopedia of Archaeal and Bacterial Type Strains, Phase II (KMG-II): from individual species to whole genera.</title>
        <authorList>
            <person name="Goeker M."/>
        </authorList>
    </citation>
    <scope>NUCLEOTIDE SEQUENCE [LARGE SCALE GENOMIC DNA]</scope>
    <source>
        <strain evidence="2 3">DSM 26809</strain>
    </source>
</reference>
<evidence type="ECO:0000313" key="2">
    <source>
        <dbReference type="EMBL" id="PTQ95658.1"/>
    </source>
</evidence>